<evidence type="ECO:0000256" key="4">
    <source>
        <dbReference type="ARBA" id="ARBA00023136"/>
    </source>
</evidence>
<dbReference type="GO" id="GO:0009279">
    <property type="term" value="C:cell outer membrane"/>
    <property type="evidence" value="ECO:0007669"/>
    <property type="project" value="UniProtKB-SubCell"/>
</dbReference>
<reference evidence="10" key="1">
    <citation type="submission" date="2017-02" db="EMBL/GenBank/DDBJ databases">
        <authorList>
            <person name="Varghese N."/>
            <person name="Submissions S."/>
        </authorList>
    </citation>
    <scope>NUCLEOTIDE SEQUENCE [LARGE SCALE GENOMIC DNA]</scope>
    <source>
        <strain evidence="10">DSM 22224</strain>
    </source>
</reference>
<feature type="chain" id="PRO_5012233603" evidence="6">
    <location>
        <begin position="16"/>
        <end position="482"/>
    </location>
</feature>
<accession>A0A1T4R186</accession>
<dbReference type="STRING" id="634771.SAMN04488128_102724"/>
<evidence type="ECO:0000259" key="8">
    <source>
        <dbReference type="Pfam" id="PF14322"/>
    </source>
</evidence>
<dbReference type="Proteomes" id="UP000190367">
    <property type="component" value="Unassembled WGS sequence"/>
</dbReference>
<comment type="similarity">
    <text evidence="2">Belongs to the SusD family.</text>
</comment>
<dbReference type="InterPro" id="IPR033985">
    <property type="entry name" value="SusD-like_N"/>
</dbReference>
<evidence type="ECO:0000256" key="1">
    <source>
        <dbReference type="ARBA" id="ARBA00004442"/>
    </source>
</evidence>
<keyword evidence="5" id="KW-0998">Cell outer membrane</keyword>
<feature type="signal peptide" evidence="6">
    <location>
        <begin position="1"/>
        <end position="15"/>
    </location>
</feature>
<protein>
    <submittedName>
        <fullName evidence="9">SusD family protein</fullName>
    </submittedName>
</protein>
<keyword evidence="4" id="KW-0472">Membrane</keyword>
<feature type="domain" description="RagB/SusD" evidence="7">
    <location>
        <begin position="363"/>
        <end position="480"/>
    </location>
</feature>
<keyword evidence="10" id="KW-1185">Reference proteome</keyword>
<dbReference type="Pfam" id="PF14322">
    <property type="entry name" value="SusD-like_3"/>
    <property type="match status" value="1"/>
</dbReference>
<evidence type="ECO:0000259" key="7">
    <source>
        <dbReference type="Pfam" id="PF07980"/>
    </source>
</evidence>
<evidence type="ECO:0000256" key="2">
    <source>
        <dbReference type="ARBA" id="ARBA00006275"/>
    </source>
</evidence>
<name>A0A1T4R186_9BACT</name>
<dbReference type="EMBL" id="FUWZ01000002">
    <property type="protein sequence ID" value="SKA09481.1"/>
    <property type="molecule type" value="Genomic_DNA"/>
</dbReference>
<dbReference type="AlphaFoldDB" id="A0A1T4R186"/>
<keyword evidence="3 6" id="KW-0732">Signal</keyword>
<evidence type="ECO:0000313" key="10">
    <source>
        <dbReference type="Proteomes" id="UP000190367"/>
    </source>
</evidence>
<organism evidence="9 10">
    <name type="scientific">Chitinophaga eiseniae</name>
    <dbReference type="NCBI Taxonomy" id="634771"/>
    <lineage>
        <taxon>Bacteria</taxon>
        <taxon>Pseudomonadati</taxon>
        <taxon>Bacteroidota</taxon>
        <taxon>Chitinophagia</taxon>
        <taxon>Chitinophagales</taxon>
        <taxon>Chitinophagaceae</taxon>
        <taxon>Chitinophaga</taxon>
    </lineage>
</organism>
<evidence type="ECO:0000256" key="5">
    <source>
        <dbReference type="ARBA" id="ARBA00023237"/>
    </source>
</evidence>
<sequence>MKKIFILLLTGASFATLPACNKYLDIKPKGYTIPEYFDDYQKLMNNVSLVAAVGAYPAYITDDVEAGEDNDVNQSASYPFLSVYKRNLYNFSPGQIFEQNDSDPQWNPSYANIFVYNTVINNVMKVADASEQEKKRLRAQAQVSRAFEYLTLVNIYAEQYDPASAANALGVPLVLTEDITRPYERKSVGAVYAQIKQDLEEALPNLPDKVLNTLKPGKSAAYGLLCRVNLYMGDYKASLENANKALGVNNTLMSYAAYDVQKGTWGRVFNSTDKSSFPEGHLNKETIWFRSGTPSSSSVFREVYANPDLISVFKKNLPAGAVDKRFRLFYCDGEALFGPDKIFFPGRVLWAAYVDFNLGVGTSELYLNAAEAEARTGSKDRAMQLINTLRDNRIVNNQPLTAANNEEALRLVLEERRRELAMMGYNRLADLKRLNKDARFAKTVTHTHNGQTYTLPANDKRYVFPIPPKVLAMNPDMPQYER</sequence>
<feature type="domain" description="SusD-like N-terminal" evidence="8">
    <location>
        <begin position="22"/>
        <end position="230"/>
    </location>
</feature>
<dbReference type="RefSeq" id="WP_078669241.1">
    <property type="nucleotide sequence ID" value="NZ_FUWZ01000002.1"/>
</dbReference>
<evidence type="ECO:0000256" key="3">
    <source>
        <dbReference type="ARBA" id="ARBA00022729"/>
    </source>
</evidence>
<dbReference type="SUPFAM" id="SSF48452">
    <property type="entry name" value="TPR-like"/>
    <property type="match status" value="1"/>
</dbReference>
<comment type="subcellular location">
    <subcellularLocation>
        <location evidence="1">Cell outer membrane</location>
    </subcellularLocation>
</comment>
<dbReference type="Pfam" id="PF07980">
    <property type="entry name" value="SusD_RagB"/>
    <property type="match status" value="1"/>
</dbReference>
<gene>
    <name evidence="9" type="ORF">SAMN04488128_102724</name>
</gene>
<evidence type="ECO:0000256" key="6">
    <source>
        <dbReference type="SAM" id="SignalP"/>
    </source>
</evidence>
<dbReference type="InterPro" id="IPR011990">
    <property type="entry name" value="TPR-like_helical_dom_sf"/>
</dbReference>
<evidence type="ECO:0000313" key="9">
    <source>
        <dbReference type="EMBL" id="SKA09481.1"/>
    </source>
</evidence>
<dbReference type="Gene3D" id="1.25.40.390">
    <property type="match status" value="1"/>
</dbReference>
<dbReference type="InterPro" id="IPR012944">
    <property type="entry name" value="SusD_RagB_dom"/>
</dbReference>
<proteinExistence type="inferred from homology"/>
<dbReference type="OrthoDB" id="697229at2"/>